<evidence type="ECO:0000313" key="3">
    <source>
        <dbReference type="Proteomes" id="UP000239485"/>
    </source>
</evidence>
<evidence type="ECO:0000313" key="2">
    <source>
        <dbReference type="EMBL" id="PPK98035.1"/>
    </source>
</evidence>
<dbReference type="Proteomes" id="UP000239485">
    <property type="component" value="Unassembled WGS sequence"/>
</dbReference>
<reference evidence="2 3" key="1">
    <citation type="submission" date="2018-02" db="EMBL/GenBank/DDBJ databases">
        <title>Genomic Encyclopedia of Archaeal and Bacterial Type Strains, Phase II (KMG-II): from individual species to whole genera.</title>
        <authorList>
            <person name="Goeker M."/>
        </authorList>
    </citation>
    <scope>NUCLEOTIDE SEQUENCE [LARGE SCALE GENOMIC DNA]</scope>
    <source>
        <strain evidence="2 3">DSM 22857</strain>
    </source>
</reference>
<comment type="caution">
    <text evidence="2">The sequence shown here is derived from an EMBL/GenBank/DDBJ whole genome shotgun (WGS) entry which is preliminary data.</text>
</comment>
<sequence>MTVTTPNRGSFVAEDAGQRSTAAPGHDPALATLREEVDRLAARVVAIERLLAERETTGAHDSTVAHSDGPPTVI</sequence>
<dbReference type="AlphaFoldDB" id="A0A2S6IUT3"/>
<keyword evidence="3" id="KW-1185">Reference proteome</keyword>
<name>A0A2S6IUT3_9ACTN</name>
<feature type="region of interest" description="Disordered" evidence="1">
    <location>
        <begin position="54"/>
        <end position="74"/>
    </location>
</feature>
<feature type="region of interest" description="Disordered" evidence="1">
    <location>
        <begin position="1"/>
        <end position="25"/>
    </location>
</feature>
<protein>
    <submittedName>
        <fullName evidence="2">Uncharacterized protein</fullName>
    </submittedName>
</protein>
<accession>A0A2S6IUT3</accession>
<organism evidence="2 3">
    <name type="scientific">Kineococcus xinjiangensis</name>
    <dbReference type="NCBI Taxonomy" id="512762"/>
    <lineage>
        <taxon>Bacteria</taxon>
        <taxon>Bacillati</taxon>
        <taxon>Actinomycetota</taxon>
        <taxon>Actinomycetes</taxon>
        <taxon>Kineosporiales</taxon>
        <taxon>Kineosporiaceae</taxon>
        <taxon>Kineococcus</taxon>
    </lineage>
</organism>
<gene>
    <name evidence="2" type="ORF">CLV92_102188</name>
</gene>
<evidence type="ECO:0000256" key="1">
    <source>
        <dbReference type="SAM" id="MobiDB-lite"/>
    </source>
</evidence>
<proteinExistence type="predicted"/>
<dbReference type="EMBL" id="PTJD01000002">
    <property type="protein sequence ID" value="PPK98035.1"/>
    <property type="molecule type" value="Genomic_DNA"/>
</dbReference>